<organism evidence="3">
    <name type="scientific">Solanum chilense</name>
    <name type="common">Tomato</name>
    <name type="synonym">Lycopersicon chilense</name>
    <dbReference type="NCBI Taxonomy" id="4083"/>
    <lineage>
        <taxon>Eukaryota</taxon>
        <taxon>Viridiplantae</taxon>
        <taxon>Streptophyta</taxon>
        <taxon>Embryophyta</taxon>
        <taxon>Tracheophyta</taxon>
        <taxon>Spermatophyta</taxon>
        <taxon>Magnoliopsida</taxon>
        <taxon>eudicotyledons</taxon>
        <taxon>Gunneridae</taxon>
        <taxon>Pentapetalae</taxon>
        <taxon>asterids</taxon>
        <taxon>lamiids</taxon>
        <taxon>Solanales</taxon>
        <taxon>Solanaceae</taxon>
        <taxon>Solanoideae</taxon>
        <taxon>Solaneae</taxon>
        <taxon>Solanum</taxon>
        <taxon>Solanum subgen. Lycopersicon</taxon>
    </lineage>
</organism>
<gene>
    <name evidence="3" type="ORF">EJD97_020733</name>
</gene>
<protein>
    <recommendedName>
        <fullName evidence="2">CCHC-type domain-containing protein</fullName>
    </recommendedName>
</protein>
<feature type="domain" description="CCHC-type" evidence="2">
    <location>
        <begin position="179"/>
        <end position="193"/>
    </location>
</feature>
<sequence length="221" mass="25577">FCLLKIANNGVRLAVVTPTQTVVAKAEEPGEFIGVNFKEWQHNAITASKQSPDALEKKYNTEDACLKKFVVEKFLDYKMVDNMVVNEAFQVAALIKKLPPSWNDFKNYLKHKRREMKLQDLVIRLKIEEDNKNSEMKSRKSSIIIVVNIVEEAPTKDKKRMNSNRQKSERAKKKFKGNCYNCGKDVHRYSDCRAPIKEREKDKAKSQAIIVEKMEDADYLC</sequence>
<dbReference type="PANTHER" id="PTHR47592:SF24">
    <property type="entry name" value="BNACNNG30200D PROTEIN"/>
    <property type="match status" value="1"/>
</dbReference>
<dbReference type="AlphaFoldDB" id="A0A6N2CCL7"/>
<proteinExistence type="predicted"/>
<evidence type="ECO:0000256" key="1">
    <source>
        <dbReference type="PROSITE-ProRule" id="PRU00047"/>
    </source>
</evidence>
<keyword evidence="1" id="KW-0863">Zinc-finger</keyword>
<dbReference type="Pfam" id="PF14223">
    <property type="entry name" value="Retrotran_gag_2"/>
    <property type="match status" value="1"/>
</dbReference>
<name>A0A6N2CCL7_SOLCI</name>
<dbReference type="GO" id="GO:0008270">
    <property type="term" value="F:zinc ion binding"/>
    <property type="evidence" value="ECO:0007669"/>
    <property type="project" value="UniProtKB-KW"/>
</dbReference>
<dbReference type="InterPro" id="IPR001878">
    <property type="entry name" value="Znf_CCHC"/>
</dbReference>
<keyword evidence="1" id="KW-0862">Zinc</keyword>
<evidence type="ECO:0000259" key="2">
    <source>
        <dbReference type="PROSITE" id="PS50158"/>
    </source>
</evidence>
<feature type="non-terminal residue" evidence="3">
    <location>
        <position position="1"/>
    </location>
</feature>
<dbReference type="PROSITE" id="PS50158">
    <property type="entry name" value="ZF_CCHC"/>
    <property type="match status" value="1"/>
</dbReference>
<reference evidence="3" key="1">
    <citation type="submission" date="2019-05" db="EMBL/GenBank/DDBJ databases">
        <title>The de novo reference genome and transcriptome assemblies of the wild tomato species Solanum chilense.</title>
        <authorList>
            <person name="Stam R."/>
            <person name="Nosenko T."/>
            <person name="Hoerger A.C."/>
            <person name="Stephan W."/>
            <person name="Seidel M.A."/>
            <person name="Kuhn J.M.M."/>
            <person name="Haberer G."/>
            <person name="Tellier A."/>
        </authorList>
    </citation>
    <scope>NUCLEOTIDE SEQUENCE</scope>
    <source>
        <tissue evidence="3">Mature leaves</tissue>
    </source>
</reference>
<dbReference type="PANTHER" id="PTHR47592">
    <property type="entry name" value="PBF68 PROTEIN"/>
    <property type="match status" value="1"/>
</dbReference>
<evidence type="ECO:0000313" key="3">
    <source>
        <dbReference type="EMBL" id="TMX05447.1"/>
    </source>
</evidence>
<keyword evidence="1" id="KW-0479">Metal-binding</keyword>
<comment type="caution">
    <text evidence="3">The sequence shown here is derived from an EMBL/GenBank/DDBJ whole genome shotgun (WGS) entry which is preliminary data.</text>
</comment>
<accession>A0A6N2CCL7</accession>
<dbReference type="GO" id="GO:0003676">
    <property type="term" value="F:nucleic acid binding"/>
    <property type="evidence" value="ECO:0007669"/>
    <property type="project" value="InterPro"/>
</dbReference>
<dbReference type="EMBL" id="RXGB01000061">
    <property type="protein sequence ID" value="TMX05447.1"/>
    <property type="molecule type" value="Genomic_DNA"/>
</dbReference>